<feature type="transmembrane region" description="Helical" evidence="1">
    <location>
        <begin position="459"/>
        <end position="482"/>
    </location>
</feature>
<keyword evidence="1" id="KW-1133">Transmembrane helix</keyword>
<dbReference type="OrthoDB" id="5287122at2"/>
<dbReference type="AlphaFoldDB" id="A0A3A6TSY5"/>
<dbReference type="RefSeq" id="WP_121851900.1">
    <property type="nucleotide sequence ID" value="NZ_CP037952.1"/>
</dbReference>
<feature type="transmembrane region" description="Helical" evidence="1">
    <location>
        <begin position="358"/>
        <end position="377"/>
    </location>
</feature>
<feature type="transmembrane region" description="Helical" evidence="1">
    <location>
        <begin position="908"/>
        <end position="929"/>
    </location>
</feature>
<feature type="transmembrane region" description="Helical" evidence="1">
    <location>
        <begin position="428"/>
        <end position="447"/>
    </location>
</feature>
<feature type="transmembrane region" description="Helical" evidence="1">
    <location>
        <begin position="882"/>
        <end position="902"/>
    </location>
</feature>
<organism evidence="2 3">
    <name type="scientific">Parashewanella spongiae</name>
    <dbReference type="NCBI Taxonomy" id="342950"/>
    <lineage>
        <taxon>Bacteria</taxon>
        <taxon>Pseudomonadati</taxon>
        <taxon>Pseudomonadota</taxon>
        <taxon>Gammaproteobacteria</taxon>
        <taxon>Alteromonadales</taxon>
        <taxon>Shewanellaceae</taxon>
        <taxon>Parashewanella</taxon>
    </lineage>
</organism>
<feature type="transmembrane region" description="Helical" evidence="1">
    <location>
        <begin position="383"/>
        <end position="407"/>
    </location>
</feature>
<feature type="transmembrane region" description="Helical" evidence="1">
    <location>
        <begin position="855"/>
        <end position="875"/>
    </location>
</feature>
<dbReference type="SUPFAM" id="SSF82714">
    <property type="entry name" value="Multidrug efflux transporter AcrB TolC docking domain, DN and DC subdomains"/>
    <property type="match status" value="2"/>
</dbReference>
<feature type="transmembrane region" description="Helical" evidence="1">
    <location>
        <begin position="998"/>
        <end position="1027"/>
    </location>
</feature>
<reference evidence="2 3" key="1">
    <citation type="submission" date="2018-09" db="EMBL/GenBank/DDBJ databases">
        <title>Phylogeny of the Shewanellaceae, and recommendation for two new genera, Pseudoshewanella and Parashewanella.</title>
        <authorList>
            <person name="Wang G."/>
        </authorList>
    </citation>
    <scope>NUCLEOTIDE SEQUENCE [LARGE SCALE GENOMIC DNA]</scope>
    <source>
        <strain evidence="2 3">KCTC 22492</strain>
    </source>
</reference>
<dbReference type="PRINTS" id="PR00702">
    <property type="entry name" value="ACRIFLAVINRP"/>
</dbReference>
<feature type="transmembrane region" description="Helical" evidence="1">
    <location>
        <begin position="958"/>
        <end position="978"/>
    </location>
</feature>
<comment type="caution">
    <text evidence="2">The sequence shown here is derived from an EMBL/GenBank/DDBJ whole genome shotgun (WGS) entry which is preliminary data.</text>
</comment>
<dbReference type="Gene3D" id="3.30.70.1440">
    <property type="entry name" value="Multidrug efflux transporter AcrB pore domain"/>
    <property type="match status" value="1"/>
</dbReference>
<dbReference type="Gene3D" id="3.30.70.1320">
    <property type="entry name" value="Multidrug efflux transporter AcrB pore domain like"/>
    <property type="match status" value="1"/>
</dbReference>
<proteinExistence type="predicted"/>
<dbReference type="Proteomes" id="UP000273022">
    <property type="component" value="Unassembled WGS sequence"/>
</dbReference>
<name>A0A3A6TSY5_9GAMM</name>
<dbReference type="PANTHER" id="PTHR32063">
    <property type="match status" value="1"/>
</dbReference>
<feature type="transmembrane region" description="Helical" evidence="1">
    <location>
        <begin position="336"/>
        <end position="353"/>
    </location>
</feature>
<keyword evidence="3" id="KW-1185">Reference proteome</keyword>
<keyword evidence="1" id="KW-0472">Membrane</keyword>
<dbReference type="Gene3D" id="1.20.1640.10">
    <property type="entry name" value="Multidrug efflux transporter AcrB transmembrane domain"/>
    <property type="match status" value="2"/>
</dbReference>
<accession>A0A3A6TSY5</accession>
<dbReference type="SUPFAM" id="SSF82693">
    <property type="entry name" value="Multidrug efflux transporter AcrB pore domain, PN1, PN2, PC1 and PC2 subdomains"/>
    <property type="match status" value="2"/>
</dbReference>
<dbReference type="EMBL" id="QYYH01000005">
    <property type="protein sequence ID" value="RJY19305.1"/>
    <property type="molecule type" value="Genomic_DNA"/>
</dbReference>
<dbReference type="Gene3D" id="3.30.70.1430">
    <property type="entry name" value="Multidrug efflux transporter AcrB pore domain"/>
    <property type="match status" value="2"/>
</dbReference>
<dbReference type="InterPro" id="IPR027463">
    <property type="entry name" value="AcrB_DN_DC_subdom"/>
</dbReference>
<evidence type="ECO:0000256" key="1">
    <source>
        <dbReference type="SAM" id="Phobius"/>
    </source>
</evidence>
<dbReference type="GO" id="GO:0005886">
    <property type="term" value="C:plasma membrane"/>
    <property type="evidence" value="ECO:0007669"/>
    <property type="project" value="TreeGrafter"/>
</dbReference>
<protein>
    <submittedName>
        <fullName evidence="2">Efflux RND transporter permease subunit</fullName>
    </submittedName>
</protein>
<evidence type="ECO:0000313" key="3">
    <source>
        <dbReference type="Proteomes" id="UP000273022"/>
    </source>
</evidence>
<dbReference type="SUPFAM" id="SSF82866">
    <property type="entry name" value="Multidrug efflux transporter AcrB transmembrane domain"/>
    <property type="match status" value="2"/>
</dbReference>
<gene>
    <name evidence="2" type="ORF">D5R81_01545</name>
</gene>
<keyword evidence="1" id="KW-0812">Transmembrane</keyword>
<dbReference type="Gene3D" id="3.30.2090.10">
    <property type="entry name" value="Multidrug efflux transporter AcrB TolC docking domain, DN and DC subdomains"/>
    <property type="match status" value="2"/>
</dbReference>
<feature type="transmembrane region" description="Helical" evidence="1">
    <location>
        <begin position="530"/>
        <end position="548"/>
    </location>
</feature>
<evidence type="ECO:0000313" key="2">
    <source>
        <dbReference type="EMBL" id="RJY19305.1"/>
    </source>
</evidence>
<dbReference type="Pfam" id="PF00873">
    <property type="entry name" value="ACR_tran"/>
    <property type="match status" value="1"/>
</dbReference>
<dbReference type="GO" id="GO:0042910">
    <property type="term" value="F:xenobiotic transmembrane transporter activity"/>
    <property type="evidence" value="ECO:0007669"/>
    <property type="project" value="TreeGrafter"/>
</dbReference>
<sequence length="1042" mass="113449">MNSIIDWAMSRSRAVLVFLLCLIISGIVAYASIPRESQPDIAIPTIYVSMSHEGISSSDAERLLIRPMEKELRSIEGVKEMKSVASEGHASVTLEFDAGFDSDQALLDVREKVDLAKVKLPQGGEEPEVHEVNVALFPVLSLSLSGPIPERQLLRVARDLKDDIEALPEVLEVDIGGDREEVLEVIVDPLILETYQIDFLSVISSISNNNKLVAAGALDNGDGRLVVKVPGVIENVDDMLSLPIKTVDDTVVTFGDVASIRRTFKDSPGFARVNGQSAISLEVSKRVGANIIDTIEQIKVIVADKQGYWPDNIELDYILDQSGQIEDMLKDLQNNVSSAIIMVMIVIVGALGVRSSLLVGMAIPASFLAGILVIYLIGFTLNIVVLFSLILVVGMLVDGAIVVTELANRYAKEGLTARKAFALAAKRMSWPIIASTATTLAVFVPLVGWPGTVGEFMKYLPITVMICLLASLVVALVFLPVLGGLIGKDGKLTGNNELEINLDDIEQASTGSKGWYTDVLRLGLNHPAKVLGISLAAIILSYVSYFSFGLGTEFFPEVEPDSAQVFVHARGDLSIHEKDALLNKVEKRLLGLSELKSVYGRSFNQAGNNKAEDVIGSLQFQFVDWKLRRPASKILAEMEKTTADIPGVILEFRTQENGPSGGKPIQLQVSGISQEHIYDAVSQIRQAMAELDGFKDMEDNRPLPGIDWQLTVNREEAARYGADVNLIGSAIQMMTRGYKVTDFRPDDSEEEVDIVIRFPQSARNLDEFVNFNLQTVNGTVPLSNFVTLKPVAKVGTIKRVDAKRVITVQSDVREGFLANERLTTLQEKLKDASFAADIRIAVKGDSEDQQETGLFLGQAFLIAIFAMLMILLIQFNSFYQSLLVLSAIVFSTSGVLLGLLIAQQPFGVVMVGLGIVALAGIVVNNNIVLIDTYNSLVKAGHRSIDAALITGELRFRPVLLTAGTTVLGLIPMVLSMNIDFINREISFGAPSTQWWTQLSSAIAGGLGFATILTLFLTPCLLVLGANVSNQWAQMLKKYKFSH</sequence>
<dbReference type="PANTHER" id="PTHR32063:SF0">
    <property type="entry name" value="SWARMING MOTILITY PROTEIN SWRC"/>
    <property type="match status" value="1"/>
</dbReference>
<dbReference type="InterPro" id="IPR001036">
    <property type="entry name" value="Acrflvin-R"/>
</dbReference>